<accession>A0A1V8M896</accession>
<keyword evidence="3" id="KW-0378">Hydrolase</keyword>
<dbReference type="InterPro" id="IPR025392">
    <property type="entry name" value="DUF4124"/>
</dbReference>
<evidence type="ECO:0000256" key="1">
    <source>
        <dbReference type="ARBA" id="ARBA00022722"/>
    </source>
</evidence>
<dbReference type="Proteomes" id="UP000191980">
    <property type="component" value="Unassembled WGS sequence"/>
</dbReference>
<dbReference type="PANTHER" id="PTHR12302:SF3">
    <property type="entry name" value="SERINE_THREONINE-PROTEIN KINASE 31"/>
    <property type="match status" value="1"/>
</dbReference>
<dbReference type="AlphaFoldDB" id="A0A1V8M896"/>
<dbReference type="InterPro" id="IPR016071">
    <property type="entry name" value="Staphylococal_nuclease_OB-fold"/>
</dbReference>
<gene>
    <name evidence="6" type="ORF">AU255_07700</name>
</gene>
<comment type="caution">
    <text evidence="6">The sequence shown here is derived from an EMBL/GenBank/DDBJ whole genome shotgun (WGS) entry which is preliminary data.</text>
</comment>
<feature type="signal peptide" evidence="4">
    <location>
        <begin position="1"/>
        <end position="23"/>
    </location>
</feature>
<evidence type="ECO:0000313" key="7">
    <source>
        <dbReference type="Proteomes" id="UP000191980"/>
    </source>
</evidence>
<reference evidence="6 7" key="1">
    <citation type="submission" date="2015-12" db="EMBL/GenBank/DDBJ databases">
        <authorList>
            <person name="Shamseldin A."/>
            <person name="Moawad H."/>
            <person name="Abd El-Rahim W.M."/>
            <person name="Sadowsky M.J."/>
        </authorList>
    </citation>
    <scope>NUCLEOTIDE SEQUENCE [LARGE SCALE GENOMIC DNA]</scope>
    <source>
        <strain evidence="6 7">WF1</strain>
    </source>
</reference>
<dbReference type="Gene3D" id="2.40.50.90">
    <property type="match status" value="1"/>
</dbReference>
<feature type="domain" description="TNase-like" evidence="5">
    <location>
        <begin position="60"/>
        <end position="183"/>
    </location>
</feature>
<dbReference type="EMBL" id="LPUF01000001">
    <property type="protein sequence ID" value="OQK17738.1"/>
    <property type="molecule type" value="Genomic_DNA"/>
</dbReference>
<keyword evidence="7" id="KW-1185">Reference proteome</keyword>
<dbReference type="SMART" id="SM00318">
    <property type="entry name" value="SNc"/>
    <property type="match status" value="1"/>
</dbReference>
<dbReference type="PROSITE" id="PS50830">
    <property type="entry name" value="TNASE_3"/>
    <property type="match status" value="1"/>
</dbReference>
<dbReference type="PANTHER" id="PTHR12302">
    <property type="entry name" value="EBNA2 BINDING PROTEIN P100"/>
    <property type="match status" value="1"/>
</dbReference>
<dbReference type="OrthoDB" id="7062774at2"/>
<proteinExistence type="predicted"/>
<dbReference type="SUPFAM" id="SSF50199">
    <property type="entry name" value="Staphylococcal nuclease"/>
    <property type="match status" value="1"/>
</dbReference>
<dbReference type="GO" id="GO:0004519">
    <property type="term" value="F:endonuclease activity"/>
    <property type="evidence" value="ECO:0007669"/>
    <property type="project" value="UniProtKB-KW"/>
</dbReference>
<keyword evidence="2" id="KW-0255">Endonuclease</keyword>
<keyword evidence="1" id="KW-0540">Nuclease</keyword>
<protein>
    <recommendedName>
        <fullName evidence="5">TNase-like domain-containing protein</fullName>
    </recommendedName>
</protein>
<name>A0A1V8M896_9GAMM</name>
<organism evidence="6 7">
    <name type="scientific">Methyloprofundus sedimenti</name>
    <dbReference type="NCBI Taxonomy" id="1420851"/>
    <lineage>
        <taxon>Bacteria</taxon>
        <taxon>Pseudomonadati</taxon>
        <taxon>Pseudomonadota</taxon>
        <taxon>Gammaproteobacteria</taxon>
        <taxon>Methylococcales</taxon>
        <taxon>Methylococcaceae</taxon>
        <taxon>Methyloprofundus</taxon>
    </lineage>
</organism>
<dbReference type="STRING" id="1420851.AU255_07700"/>
<dbReference type="Pfam" id="PF00565">
    <property type="entry name" value="SNase"/>
    <property type="match status" value="1"/>
</dbReference>
<evidence type="ECO:0000256" key="4">
    <source>
        <dbReference type="SAM" id="SignalP"/>
    </source>
</evidence>
<dbReference type="InterPro" id="IPR035437">
    <property type="entry name" value="SNase_OB-fold_sf"/>
</dbReference>
<dbReference type="GO" id="GO:0016787">
    <property type="term" value="F:hydrolase activity"/>
    <property type="evidence" value="ECO:0007669"/>
    <property type="project" value="UniProtKB-KW"/>
</dbReference>
<sequence length="277" mass="32511">MKNKCNYWNIYLVLLLFTRFSYATDIFKWTDPQGQIHYSDKKHSNAIEYKPVQDFSFYNVQKVYDGDTVLLSDGRKIRLLGINTPEIEHADQAEQAGGEVARQWLTQQLLNTRVRLEFDSEKRDKYKRHLAHIFTEQGLHLNRELVRLGYASTSIYPPNLKYVAELLAAQQVAETGRLGIWQYSDYAPKFTSELSNKNKQGWQRIIGRVLRIKSTSKSRYLKLNDNFDVRIKKEHLQYFDTLSLLKGKKIEVRGWVNKYKNGFSVLVRHPSALKILF</sequence>
<evidence type="ECO:0000313" key="6">
    <source>
        <dbReference type="EMBL" id="OQK17738.1"/>
    </source>
</evidence>
<dbReference type="Pfam" id="PF13511">
    <property type="entry name" value="DUF4124"/>
    <property type="match status" value="1"/>
</dbReference>
<feature type="chain" id="PRO_5013116707" description="TNase-like domain-containing protein" evidence="4">
    <location>
        <begin position="24"/>
        <end position="277"/>
    </location>
</feature>
<evidence type="ECO:0000256" key="3">
    <source>
        <dbReference type="ARBA" id="ARBA00022801"/>
    </source>
</evidence>
<evidence type="ECO:0000259" key="5">
    <source>
        <dbReference type="PROSITE" id="PS50830"/>
    </source>
</evidence>
<keyword evidence="4" id="KW-0732">Signal</keyword>
<dbReference type="RefSeq" id="WP_080522348.1">
    <property type="nucleotide sequence ID" value="NZ_LPUF01000001.1"/>
</dbReference>
<evidence type="ECO:0000256" key="2">
    <source>
        <dbReference type="ARBA" id="ARBA00022759"/>
    </source>
</evidence>